<dbReference type="AlphaFoldDB" id="A0A077Z7Z0"/>
<dbReference type="Proteomes" id="UP000030665">
    <property type="component" value="Unassembled WGS sequence"/>
</dbReference>
<name>A0A077Z7Z0_TRITR</name>
<gene>
    <name evidence="2" type="ORF">TTRE_0000486201</name>
</gene>
<dbReference type="CDD" id="cd04301">
    <property type="entry name" value="NAT_SF"/>
    <property type="match status" value="1"/>
</dbReference>
<sequence>MGSGEYILQVAKMDNLMELVDFVLNNYLPREPLYDALGTTKERDRPGVTSLVDVTLRDSVSLFFRDKGGKIAACVLNSLVTVESGSISSFLNTVKDHLDPSVLANANFYMEVTLLSVSPKSTGRGLAKKLIEASLERAKQLQCAFVLAVATGFKSQTLFAKCGFECAYAVPYKDYLDSNGKQLFECRNSEDDSANLRITFPRLYRLGSLVIRQEDH</sequence>
<dbReference type="PANTHER" id="PTHR20905:SF1">
    <property type="entry name" value="AT07410P-RELATED"/>
    <property type="match status" value="1"/>
</dbReference>
<feature type="domain" description="N-acetyltransferase" evidence="1">
    <location>
        <begin position="35"/>
        <end position="181"/>
    </location>
</feature>
<dbReference type="Gene3D" id="3.40.630.30">
    <property type="match status" value="1"/>
</dbReference>
<reference evidence="2" key="1">
    <citation type="submission" date="2014-01" db="EMBL/GenBank/DDBJ databases">
        <authorList>
            <person name="Aslett M."/>
        </authorList>
    </citation>
    <scope>NUCLEOTIDE SEQUENCE</scope>
</reference>
<reference evidence="2" key="2">
    <citation type="submission" date="2014-03" db="EMBL/GenBank/DDBJ databases">
        <title>The whipworm genome and dual-species transcriptomics of an intimate host-pathogen interaction.</title>
        <authorList>
            <person name="Foth B.J."/>
            <person name="Tsai I.J."/>
            <person name="Reid A.J."/>
            <person name="Bancroft A.J."/>
            <person name="Nichol S."/>
            <person name="Tracey A."/>
            <person name="Holroyd N."/>
            <person name="Cotton J.A."/>
            <person name="Stanley E.J."/>
            <person name="Zarowiecki M."/>
            <person name="Liu J.Z."/>
            <person name="Huckvale T."/>
            <person name="Cooper P.J."/>
            <person name="Grencis R.K."/>
            <person name="Berriman M."/>
        </authorList>
    </citation>
    <scope>NUCLEOTIDE SEQUENCE [LARGE SCALE GENOMIC DNA]</scope>
</reference>
<proteinExistence type="predicted"/>
<dbReference type="Pfam" id="PF00583">
    <property type="entry name" value="Acetyltransf_1"/>
    <property type="match status" value="1"/>
</dbReference>
<protein>
    <submittedName>
        <fullName evidence="2">Putative atp synthase f1 delta subunit</fullName>
    </submittedName>
</protein>
<organism evidence="2 3">
    <name type="scientific">Trichuris trichiura</name>
    <name type="common">Whipworm</name>
    <name type="synonym">Trichocephalus trichiurus</name>
    <dbReference type="NCBI Taxonomy" id="36087"/>
    <lineage>
        <taxon>Eukaryota</taxon>
        <taxon>Metazoa</taxon>
        <taxon>Ecdysozoa</taxon>
        <taxon>Nematoda</taxon>
        <taxon>Enoplea</taxon>
        <taxon>Dorylaimia</taxon>
        <taxon>Trichinellida</taxon>
        <taxon>Trichuridae</taxon>
        <taxon>Trichuris</taxon>
    </lineage>
</organism>
<evidence type="ECO:0000259" key="1">
    <source>
        <dbReference type="PROSITE" id="PS51186"/>
    </source>
</evidence>
<keyword evidence="3" id="KW-1185">Reference proteome</keyword>
<dbReference type="GO" id="GO:0008080">
    <property type="term" value="F:N-acetyltransferase activity"/>
    <property type="evidence" value="ECO:0007669"/>
    <property type="project" value="TreeGrafter"/>
</dbReference>
<dbReference type="EMBL" id="HG806056">
    <property type="protein sequence ID" value="CDW56582.1"/>
    <property type="molecule type" value="Genomic_DNA"/>
</dbReference>
<dbReference type="OrthoDB" id="41532at2759"/>
<dbReference type="STRING" id="36087.A0A077Z7Z0"/>
<evidence type="ECO:0000313" key="2">
    <source>
        <dbReference type="EMBL" id="CDW56582.1"/>
    </source>
</evidence>
<accession>A0A077Z7Z0</accession>
<dbReference type="PROSITE" id="PS51186">
    <property type="entry name" value="GNAT"/>
    <property type="match status" value="1"/>
</dbReference>
<dbReference type="SUPFAM" id="SSF55729">
    <property type="entry name" value="Acyl-CoA N-acyltransferases (Nat)"/>
    <property type="match status" value="1"/>
</dbReference>
<dbReference type="InterPro" id="IPR016181">
    <property type="entry name" value="Acyl_CoA_acyltransferase"/>
</dbReference>
<dbReference type="PANTHER" id="PTHR20905">
    <property type="entry name" value="N-ACETYLTRANSFERASE-RELATED"/>
    <property type="match status" value="1"/>
</dbReference>
<dbReference type="InterPro" id="IPR000182">
    <property type="entry name" value="GNAT_dom"/>
</dbReference>
<evidence type="ECO:0000313" key="3">
    <source>
        <dbReference type="Proteomes" id="UP000030665"/>
    </source>
</evidence>